<dbReference type="Pfam" id="PF01385">
    <property type="entry name" value="OrfB_IS605"/>
    <property type="match status" value="1"/>
</dbReference>
<evidence type="ECO:0000256" key="4">
    <source>
        <dbReference type="ARBA" id="ARBA00023172"/>
    </source>
</evidence>
<name>A0A977PTB3_9CYAN</name>
<evidence type="ECO:0000256" key="1">
    <source>
        <dbReference type="ARBA" id="ARBA00008761"/>
    </source>
</evidence>
<evidence type="ECO:0000259" key="5">
    <source>
        <dbReference type="Pfam" id="PF01385"/>
    </source>
</evidence>
<evidence type="ECO:0000256" key="3">
    <source>
        <dbReference type="ARBA" id="ARBA00023125"/>
    </source>
</evidence>
<keyword evidence="6" id="KW-0378">Hydrolase</keyword>
<keyword evidence="6" id="KW-0540">Nuclease</keyword>
<dbReference type="GO" id="GO:0003677">
    <property type="term" value="F:DNA binding"/>
    <property type="evidence" value="ECO:0007669"/>
    <property type="project" value="UniProtKB-KW"/>
</dbReference>
<dbReference type="AlphaFoldDB" id="A0A977PTB3"/>
<accession>A0A977PTB3</accession>
<gene>
    <name evidence="6" type="ORF">KA717_20790</name>
</gene>
<proteinExistence type="inferred from homology"/>
<dbReference type="GO" id="GO:0006310">
    <property type="term" value="P:DNA recombination"/>
    <property type="evidence" value="ECO:0007669"/>
    <property type="project" value="UniProtKB-KW"/>
</dbReference>
<dbReference type="GO" id="GO:0032196">
    <property type="term" value="P:transposition"/>
    <property type="evidence" value="ECO:0007669"/>
    <property type="project" value="UniProtKB-KW"/>
</dbReference>
<dbReference type="Proteomes" id="UP001065613">
    <property type="component" value="Chromosome"/>
</dbReference>
<reference evidence="6" key="1">
    <citation type="submission" date="2021-04" db="EMBL/GenBank/DDBJ databases">
        <title>Genome sequence of Woronichinia naegeliana from Washington state freshwater lake bloom.</title>
        <authorList>
            <person name="Dreher T.W."/>
        </authorList>
    </citation>
    <scope>NUCLEOTIDE SEQUENCE</scope>
    <source>
        <strain evidence="6">WA131</strain>
    </source>
</reference>
<dbReference type="InterPro" id="IPR010095">
    <property type="entry name" value="Cas12f1-like_TNB"/>
</dbReference>
<dbReference type="InterPro" id="IPR001959">
    <property type="entry name" value="Transposase"/>
</dbReference>
<keyword evidence="6" id="KW-0255">Endonuclease</keyword>
<dbReference type="NCBIfam" id="NF040570">
    <property type="entry name" value="guided_TnpB"/>
    <property type="match status" value="1"/>
</dbReference>
<keyword evidence="2" id="KW-0815">Transposition</keyword>
<keyword evidence="4" id="KW-0233">DNA recombination</keyword>
<dbReference type="GO" id="GO:0004519">
    <property type="term" value="F:endonuclease activity"/>
    <property type="evidence" value="ECO:0007669"/>
    <property type="project" value="UniProtKB-KW"/>
</dbReference>
<evidence type="ECO:0000256" key="2">
    <source>
        <dbReference type="ARBA" id="ARBA00022578"/>
    </source>
</evidence>
<keyword evidence="3" id="KW-0238">DNA-binding</keyword>
<dbReference type="KEGG" id="wna:KA717_20790"/>
<organism evidence="6">
    <name type="scientific">Woronichinia naegeliana WA131</name>
    <dbReference type="NCBI Taxonomy" id="2824559"/>
    <lineage>
        <taxon>Bacteria</taxon>
        <taxon>Bacillati</taxon>
        <taxon>Cyanobacteriota</taxon>
        <taxon>Cyanophyceae</taxon>
        <taxon>Synechococcales</taxon>
        <taxon>Coelosphaeriaceae</taxon>
        <taxon>Woronichinia</taxon>
    </lineage>
</organism>
<feature type="domain" description="Probable transposase IS891/IS1136/IS1341" evidence="5">
    <location>
        <begin position="181"/>
        <end position="288"/>
    </location>
</feature>
<sequence length="428" mass="48691">MAKPRKMMGVQQILLSPSKDTKVILEYVCSESNKLHNCAVYYARQVWFKSRRFVSGFELVNEMGKNRHFSALSSEAAVQTCLSVGESISSFARLLSQFNKGELEQKPRMPNYRRTGYQVVSFPKRCLKLVNGQVRLPLGLQTKAWFGLKEFFIPMPSNLDFDKIKELRILPRNNCFYAEFVYAVEPIKNGFALSRVLGLDHGINNWLTGVSTVGTKFIIDGRQIKSINQWYNKQVARLMTDKPHGFWSNRLASLTEKRNRQMRDAINKAARLVINHCIENQIGTIVFGWNQGQKQKVNLGDKTNQNFVQIPTGRLKERIKQLCLLYDLRFVETEESYTSQSSFLDADEIPVYGEKPDEWKSSGKRIKRGLFRAADGSVISADCNGAANILRKVAVTLGLDLSGISRGALTTPLRLRFWAIQESQCLQA</sequence>
<dbReference type="NCBIfam" id="TIGR01766">
    <property type="entry name" value="IS200/IS605 family accessory protein TnpB-like domain"/>
    <property type="match status" value="1"/>
</dbReference>
<protein>
    <submittedName>
        <fullName evidence="6">RNA-guided endonuclease TnpB family protein</fullName>
    </submittedName>
</protein>
<evidence type="ECO:0000313" key="6">
    <source>
        <dbReference type="EMBL" id="UXE58496.1"/>
    </source>
</evidence>
<comment type="similarity">
    <text evidence="1">In the C-terminal section; belongs to the transposase 35 family.</text>
</comment>
<dbReference type="EMBL" id="CP073041">
    <property type="protein sequence ID" value="UXE58496.1"/>
    <property type="molecule type" value="Genomic_DNA"/>
</dbReference>